<accession>A0A5B2VQW6</accession>
<feature type="compositionally biased region" description="Basic and acidic residues" evidence="1">
    <location>
        <begin position="225"/>
        <end position="234"/>
    </location>
</feature>
<feature type="chain" id="PRO_5022823469" description="YXWGXW repeat-containing protein" evidence="2">
    <location>
        <begin position="30"/>
        <end position="478"/>
    </location>
</feature>
<gene>
    <name evidence="3" type="ORF">F0L74_31325</name>
</gene>
<organism evidence="3 4">
    <name type="scientific">Chitinophaga agrisoli</name>
    <dbReference type="NCBI Taxonomy" id="2607653"/>
    <lineage>
        <taxon>Bacteria</taxon>
        <taxon>Pseudomonadati</taxon>
        <taxon>Bacteroidota</taxon>
        <taxon>Chitinophagia</taxon>
        <taxon>Chitinophagales</taxon>
        <taxon>Chitinophagaceae</taxon>
        <taxon>Chitinophaga</taxon>
    </lineage>
</organism>
<evidence type="ECO:0000313" key="3">
    <source>
        <dbReference type="EMBL" id="KAA2240642.1"/>
    </source>
</evidence>
<name>A0A5B2VQW6_9BACT</name>
<sequence length="478" mass="53659">MKSKITYYASVMIASLFFTTLFGSGCATAQVPQAGVNVSFSAFYDALSPYGQWMSYGNYGQVWVPNAGQDFQPYSTNGHWVYTDYGWTWASDYDWGWAPFHYGRWTYDNYYGWIWVPGEEWGPAWVSWRNSPDYYGWAPLSPGISIGVNYNPPTTYWSFVPCQYISSPVINRYYVDRSRNVTIIHNTTIINNVRTGGRTRYYRGPEVRDVERVTRRPITPVRVVDSRQPERSRVADNQMRIFRPQGEALRRPLADNRNRTTAPARVDNGNRVLPAPNNNNSSQPGVPGRTSRRVFDNNDNRRVDDNRVTPTPTTPNNIQPTTPATTPNRPTTTPAPDRSIPRRVFDNNNTNNRPITPATTPATPNRPTPTPAPDRSTPRRVFDQPNRPTPAPVPRPTPAPTPMPRTAPAPAPRPAPAPQPQSRPAPAPRPSPAPQRTFSNPAPRPTPAPRVQQQSAPRPAPAPRPANNDGGSRRIQRN</sequence>
<dbReference type="PRINTS" id="PR01217">
    <property type="entry name" value="PRICHEXTENSN"/>
</dbReference>
<dbReference type="EMBL" id="VUOC01000004">
    <property type="protein sequence ID" value="KAA2240642.1"/>
    <property type="molecule type" value="Genomic_DNA"/>
</dbReference>
<evidence type="ECO:0000313" key="4">
    <source>
        <dbReference type="Proteomes" id="UP000324611"/>
    </source>
</evidence>
<evidence type="ECO:0008006" key="5">
    <source>
        <dbReference type="Google" id="ProtNLM"/>
    </source>
</evidence>
<comment type="caution">
    <text evidence="3">The sequence shown here is derived from an EMBL/GenBank/DDBJ whole genome shotgun (WGS) entry which is preliminary data.</text>
</comment>
<dbReference type="PROSITE" id="PS51257">
    <property type="entry name" value="PROKAR_LIPOPROTEIN"/>
    <property type="match status" value="1"/>
</dbReference>
<proteinExistence type="predicted"/>
<evidence type="ECO:0000256" key="2">
    <source>
        <dbReference type="SAM" id="SignalP"/>
    </source>
</evidence>
<dbReference type="AlphaFoldDB" id="A0A5B2VQW6"/>
<dbReference type="InterPro" id="IPR046535">
    <property type="entry name" value="DUF6600"/>
</dbReference>
<feature type="compositionally biased region" description="Basic and acidic residues" evidence="1">
    <location>
        <begin position="293"/>
        <end position="307"/>
    </location>
</feature>
<evidence type="ECO:0000256" key="1">
    <source>
        <dbReference type="SAM" id="MobiDB-lite"/>
    </source>
</evidence>
<dbReference type="RefSeq" id="WP_149841819.1">
    <property type="nucleotide sequence ID" value="NZ_VUOC01000004.1"/>
</dbReference>
<keyword evidence="2" id="KW-0732">Signal</keyword>
<protein>
    <recommendedName>
        <fullName evidence="5">YXWGXW repeat-containing protein</fullName>
    </recommendedName>
</protein>
<dbReference type="Proteomes" id="UP000324611">
    <property type="component" value="Unassembled WGS sequence"/>
</dbReference>
<keyword evidence="4" id="KW-1185">Reference proteome</keyword>
<reference evidence="3 4" key="2">
    <citation type="submission" date="2019-09" db="EMBL/GenBank/DDBJ databases">
        <authorList>
            <person name="Jin C."/>
        </authorList>
    </citation>
    <scope>NUCLEOTIDE SEQUENCE [LARGE SCALE GENOMIC DNA]</scope>
    <source>
        <strain evidence="3 4">BN140078</strain>
    </source>
</reference>
<dbReference type="Pfam" id="PF20245">
    <property type="entry name" value="DUF6600"/>
    <property type="match status" value="1"/>
</dbReference>
<feature type="compositionally biased region" description="Low complexity" evidence="1">
    <location>
        <begin position="308"/>
        <end position="336"/>
    </location>
</feature>
<feature type="region of interest" description="Disordered" evidence="1">
    <location>
        <begin position="225"/>
        <end position="478"/>
    </location>
</feature>
<feature type="compositionally biased region" description="Basic and acidic residues" evidence="1">
    <location>
        <begin position="248"/>
        <end position="258"/>
    </location>
</feature>
<reference evidence="3 4" key="1">
    <citation type="submission" date="2019-09" db="EMBL/GenBank/DDBJ databases">
        <title>Chitinophaga ginsengihumi sp. nov., isolated from soil of ginseng rhizosphere.</title>
        <authorList>
            <person name="Lee J."/>
        </authorList>
    </citation>
    <scope>NUCLEOTIDE SEQUENCE [LARGE SCALE GENOMIC DNA]</scope>
    <source>
        <strain evidence="3 4">BN140078</strain>
    </source>
</reference>
<feature type="compositionally biased region" description="Pro residues" evidence="1">
    <location>
        <begin position="387"/>
        <end position="433"/>
    </location>
</feature>
<feature type="compositionally biased region" description="Low complexity" evidence="1">
    <location>
        <begin position="347"/>
        <end position="363"/>
    </location>
</feature>
<feature type="signal peptide" evidence="2">
    <location>
        <begin position="1"/>
        <end position="29"/>
    </location>
</feature>